<evidence type="ECO:0000256" key="2">
    <source>
        <dbReference type="ARBA" id="ARBA00022448"/>
    </source>
</evidence>
<accession>A0A8T0GUB6</accession>
<evidence type="ECO:0000256" key="4">
    <source>
        <dbReference type="ARBA" id="ARBA00022927"/>
    </source>
</evidence>
<dbReference type="InterPro" id="IPR032914">
    <property type="entry name" value="Vam6/VPS39/TRAP1"/>
</dbReference>
<dbReference type="GO" id="GO:0006914">
    <property type="term" value="P:autophagy"/>
    <property type="evidence" value="ECO:0007669"/>
    <property type="project" value="TreeGrafter"/>
</dbReference>
<dbReference type="GO" id="GO:0034058">
    <property type="term" value="P:endosomal vesicle fusion"/>
    <property type="evidence" value="ECO:0007669"/>
    <property type="project" value="TreeGrafter"/>
</dbReference>
<dbReference type="InterPro" id="IPR019453">
    <property type="entry name" value="VPS39/TGFA1_Znf"/>
</dbReference>
<dbReference type="GO" id="GO:0006886">
    <property type="term" value="P:intracellular protein transport"/>
    <property type="evidence" value="ECO:0007669"/>
    <property type="project" value="UniProtKB-UniRule"/>
</dbReference>
<feature type="region of interest" description="Disordered" evidence="6">
    <location>
        <begin position="391"/>
        <end position="414"/>
    </location>
</feature>
<dbReference type="EMBL" id="CM026430">
    <property type="protein sequence ID" value="KAG0561985.1"/>
    <property type="molecule type" value="Genomic_DNA"/>
</dbReference>
<dbReference type="PANTHER" id="PTHR12894:SF27">
    <property type="entry name" value="TRANSFORMING GROWTH FACTOR-BETA RECEPTOR-ASSOCIATED PROTEIN 1"/>
    <property type="match status" value="1"/>
</dbReference>
<reference evidence="8" key="1">
    <citation type="submission" date="2020-06" db="EMBL/GenBank/DDBJ databases">
        <title>WGS assembly of Ceratodon purpureus strain R40.</title>
        <authorList>
            <person name="Carey S.B."/>
            <person name="Jenkins J."/>
            <person name="Shu S."/>
            <person name="Lovell J.T."/>
            <person name="Sreedasyam A."/>
            <person name="Maumus F."/>
            <person name="Tiley G.P."/>
            <person name="Fernandez-Pozo N."/>
            <person name="Barry K."/>
            <person name="Chen C."/>
            <person name="Wang M."/>
            <person name="Lipzen A."/>
            <person name="Daum C."/>
            <person name="Saski C.A."/>
            <person name="Payton A.C."/>
            <person name="Mcbreen J.C."/>
            <person name="Conrad R.E."/>
            <person name="Kollar L.M."/>
            <person name="Olsson S."/>
            <person name="Huttunen S."/>
            <person name="Landis J.B."/>
            <person name="Wickett N.J."/>
            <person name="Johnson M.G."/>
            <person name="Rensing S.A."/>
            <person name="Grimwood J."/>
            <person name="Schmutz J."/>
            <person name="Mcdaniel S.F."/>
        </authorList>
    </citation>
    <scope>NUCLEOTIDE SEQUENCE</scope>
    <source>
        <strain evidence="8">R40</strain>
    </source>
</reference>
<dbReference type="PROSITE" id="PS50219">
    <property type="entry name" value="CNH"/>
    <property type="match status" value="1"/>
</dbReference>
<evidence type="ECO:0000256" key="6">
    <source>
        <dbReference type="SAM" id="MobiDB-lite"/>
    </source>
</evidence>
<gene>
    <name evidence="8" type="ORF">KC19_9G108400</name>
</gene>
<dbReference type="AlphaFoldDB" id="A0A8T0GUB6"/>
<dbReference type="PANTHER" id="PTHR12894">
    <property type="entry name" value="CNH DOMAIN CONTAINING"/>
    <property type="match status" value="1"/>
</dbReference>
<dbReference type="SUPFAM" id="SSF50978">
    <property type="entry name" value="WD40 repeat-like"/>
    <property type="match status" value="1"/>
</dbReference>
<name>A0A8T0GUB6_CERPU</name>
<dbReference type="InterPro" id="IPR036322">
    <property type="entry name" value="WD40_repeat_dom_sf"/>
</dbReference>
<proteinExistence type="predicted"/>
<dbReference type="GO" id="GO:0016020">
    <property type="term" value="C:membrane"/>
    <property type="evidence" value="ECO:0007669"/>
    <property type="project" value="TreeGrafter"/>
</dbReference>
<dbReference type="InterPro" id="IPR001180">
    <property type="entry name" value="CNH_dom"/>
</dbReference>
<comment type="caution">
    <text evidence="8">The sequence shown here is derived from an EMBL/GenBank/DDBJ whole genome shotgun (WGS) entry which is preliminary data.</text>
</comment>
<dbReference type="Proteomes" id="UP000822688">
    <property type="component" value="Chromosome 9"/>
</dbReference>
<organism evidence="8 9">
    <name type="scientific">Ceratodon purpureus</name>
    <name type="common">Fire moss</name>
    <name type="synonym">Dicranum purpureum</name>
    <dbReference type="NCBI Taxonomy" id="3225"/>
    <lineage>
        <taxon>Eukaryota</taxon>
        <taxon>Viridiplantae</taxon>
        <taxon>Streptophyta</taxon>
        <taxon>Embryophyta</taxon>
        <taxon>Bryophyta</taxon>
        <taxon>Bryophytina</taxon>
        <taxon>Bryopsida</taxon>
        <taxon>Dicranidae</taxon>
        <taxon>Pseudoditrichales</taxon>
        <taxon>Ditrichaceae</taxon>
        <taxon>Ceratodon</taxon>
    </lineage>
</organism>
<evidence type="ECO:0000256" key="1">
    <source>
        <dbReference type="ARBA" id="ARBA00004496"/>
    </source>
</evidence>
<feature type="region of interest" description="Disordered" evidence="6">
    <location>
        <begin position="856"/>
        <end position="885"/>
    </location>
</feature>
<dbReference type="GO" id="GO:0005737">
    <property type="term" value="C:cytoplasm"/>
    <property type="evidence" value="ECO:0007669"/>
    <property type="project" value="UniProtKB-SubCell"/>
</dbReference>
<keyword evidence="3" id="KW-0963">Cytoplasm</keyword>
<dbReference type="Pfam" id="PF00780">
    <property type="entry name" value="CNH"/>
    <property type="match status" value="1"/>
</dbReference>
<comment type="subcellular location">
    <subcellularLocation>
        <location evidence="1">Cytoplasm</location>
    </subcellularLocation>
</comment>
<feature type="repeat" description="CHCR" evidence="5">
    <location>
        <begin position="628"/>
        <end position="796"/>
    </location>
</feature>
<feature type="domain" description="CNH" evidence="7">
    <location>
        <begin position="16"/>
        <end position="287"/>
    </location>
</feature>
<dbReference type="Pfam" id="PF10367">
    <property type="entry name" value="zf-Vps39_C"/>
    <property type="match status" value="1"/>
</dbReference>
<protein>
    <recommendedName>
        <fullName evidence="7">CNH domain-containing protein</fullName>
    </recommendedName>
</protein>
<keyword evidence="4" id="KW-0653">Protein transport</keyword>
<feature type="compositionally biased region" description="Polar residues" evidence="6">
    <location>
        <begin position="861"/>
        <end position="870"/>
    </location>
</feature>
<evidence type="ECO:0000259" key="7">
    <source>
        <dbReference type="PROSITE" id="PS50219"/>
    </source>
</evidence>
<dbReference type="InterPro" id="IPR000547">
    <property type="entry name" value="Clathrin_H-chain/VPS_repeat"/>
</dbReference>
<sequence length="1015" mass="111654">MVHNAFDLVQILKDCPVKIDSVGLWGSRLLVGCMDGSLRMYVPEFMDNPGSFKETDLSTASYTLKDTRIGFAKKAVTSMNVLQSRNLLISLSDGVAIHSLPEFDVVAYLTKTRGANLYAWDEQRGMLCVAIAKKLFIYKYDGDKDFAEVKQLPAPDVVKCMAWVGDSLCLGIKREYVILNISTGASFDVFPCGRHSNPLAVTLPNGELLLGKDNIGVVVDRNGKLSHSGGGNLSWSESPSSVVIQPPYALARLSRFIEVRSLRAPFGLVQTLPLRDSQVLLATDSGAIAASDYSIYRLLPVPIGVQVVQLAASGNFEDALALCKLLPPEDAALRASKEDAIHIRYGQYLFEQHNYTEAMEQFAASSLDLPTILRLFPMIKLPNVGASKDLANVKESESDGPSPRGSMTLSTSETLEDTASALQSLASNQGLDARQTKIALGALVTLLIKKRGPVIAKAEAEDTEAAVAAMVEVAGSTHRRAKSIDRHAETGEERNGHKPGAREAAVVLDTALVQALLSTDNLAMALQVLSGTNYADVDACDDVMLEGGHYAELVQLYKSNHKHREALLFLNRLAEHPESFATPPKNPEQFGPKAIVEYLQSLDSVDHALIIDCSQWLLKNHPQEALNLFVTIDPPLPPSLVLSHLKSNATELQVPYLEQVMERRPETRSMELENELVQLYLTKVLEERTELMSQDKWDEKSHSEARLKLLAALDSSRFNAEKVLQRLPVDGLYEERAFLLGRMRQHRLALTLYAHKLHEPDLALAYCDRVYAPTNSGMHPNTASLASLALRPLPKDPAAANIYLTLLEVYLKPKAAIQEFDRSIASLAPVNNTVNQRATAAPRTRGARKIAQIEDGAYYGSPSTDTTPENGRSESELEPLEQQSTVSDQGIMLEEALGLLGKRWERMDGAQALRMLPSDTTLQSLISFLEPLLCKSSETLRNGSVIKNLRRSENLQVREELTECRKRMVKVTTDRTCSICQKRIGNTVFAVYPNGSLSHFVCFRDRQGSKPGAGS</sequence>
<dbReference type="PROSITE" id="PS50236">
    <property type="entry name" value="CHCR"/>
    <property type="match status" value="1"/>
</dbReference>
<dbReference type="InterPro" id="IPR019452">
    <property type="entry name" value="VPS39/TGF_beta_rcpt-assoc_1"/>
</dbReference>
<evidence type="ECO:0000313" key="9">
    <source>
        <dbReference type="Proteomes" id="UP000822688"/>
    </source>
</evidence>
<feature type="region of interest" description="Disordered" evidence="6">
    <location>
        <begin position="478"/>
        <end position="501"/>
    </location>
</feature>
<evidence type="ECO:0000256" key="5">
    <source>
        <dbReference type="PROSITE-ProRule" id="PRU01006"/>
    </source>
</evidence>
<keyword evidence="9" id="KW-1185">Reference proteome</keyword>
<keyword evidence="2" id="KW-0813">Transport</keyword>
<dbReference type="Pfam" id="PF10366">
    <property type="entry name" value="Vps39_1"/>
    <property type="match status" value="1"/>
</dbReference>
<evidence type="ECO:0000313" key="8">
    <source>
        <dbReference type="EMBL" id="KAG0561985.1"/>
    </source>
</evidence>
<evidence type="ECO:0000256" key="3">
    <source>
        <dbReference type="ARBA" id="ARBA00022490"/>
    </source>
</evidence>
<feature type="compositionally biased region" description="Basic and acidic residues" evidence="6">
    <location>
        <begin position="482"/>
        <end position="496"/>
    </location>
</feature>